<comment type="caution">
    <text evidence="1">The sequence shown here is derived from an EMBL/GenBank/DDBJ whole genome shotgun (WGS) entry which is preliminary data.</text>
</comment>
<dbReference type="Proteomes" id="UP001227268">
    <property type="component" value="Unassembled WGS sequence"/>
</dbReference>
<dbReference type="EMBL" id="JASBWT010000001">
    <property type="protein sequence ID" value="KAJ9109195.1"/>
    <property type="molecule type" value="Genomic_DNA"/>
</dbReference>
<evidence type="ECO:0000313" key="1">
    <source>
        <dbReference type="EMBL" id="KAJ9109195.1"/>
    </source>
</evidence>
<sequence length="226" mass="25567">MPDVRDYAPKINYEPQSSSSRHLRSTQETNGDFDRRTSLPAVPHRPTEYSRLQPRLKGDSLWTYPSPQHQQQSLVTSPSPAPSDPAQSKQEQSPNNDALFRTDPMTRRQTGRLLSMRVPSQLVTKFLNIAQKNTSKRVETLGLLLGTEHMQYGSIPQLVVEVLLIPKQTGTSDTCAMLNEEDVLAVSLERGLDCLGWKFSFAKKADFIRIMIESIQTQKEQENEVV</sequence>
<organism evidence="1 2">
    <name type="scientific">Naganishia friedmannii</name>
    <dbReference type="NCBI Taxonomy" id="89922"/>
    <lineage>
        <taxon>Eukaryota</taxon>
        <taxon>Fungi</taxon>
        <taxon>Dikarya</taxon>
        <taxon>Basidiomycota</taxon>
        <taxon>Agaricomycotina</taxon>
        <taxon>Tremellomycetes</taxon>
        <taxon>Filobasidiales</taxon>
        <taxon>Filobasidiaceae</taxon>
        <taxon>Naganishia</taxon>
    </lineage>
</organism>
<keyword evidence="2" id="KW-1185">Reference proteome</keyword>
<name>A0ACC2WBT0_9TREE</name>
<gene>
    <name evidence="1" type="ORF">QFC21_000524</name>
</gene>
<protein>
    <submittedName>
        <fullName evidence="1">Uncharacterized protein</fullName>
    </submittedName>
</protein>
<reference evidence="1" key="1">
    <citation type="submission" date="2023-04" db="EMBL/GenBank/DDBJ databases">
        <title>Draft Genome sequencing of Naganishia species isolated from polar environments using Oxford Nanopore Technology.</title>
        <authorList>
            <person name="Leo P."/>
            <person name="Venkateswaran K."/>
        </authorList>
    </citation>
    <scope>NUCLEOTIDE SEQUENCE</scope>
    <source>
        <strain evidence="1">MNA-CCFEE 5423</strain>
    </source>
</reference>
<evidence type="ECO:0000313" key="2">
    <source>
        <dbReference type="Proteomes" id="UP001227268"/>
    </source>
</evidence>
<proteinExistence type="predicted"/>
<accession>A0ACC2WBT0</accession>